<keyword evidence="2" id="KW-1133">Transmembrane helix</keyword>
<proteinExistence type="predicted"/>
<feature type="transmembrane region" description="Helical" evidence="2">
    <location>
        <begin position="6"/>
        <end position="25"/>
    </location>
</feature>
<evidence type="ECO:0000313" key="3">
    <source>
        <dbReference type="EMBL" id="MFD2184442.1"/>
    </source>
</evidence>
<evidence type="ECO:0000313" key="4">
    <source>
        <dbReference type="Proteomes" id="UP001597314"/>
    </source>
</evidence>
<organism evidence="3 4">
    <name type="scientific">Rhodoplanes azumiensis</name>
    <dbReference type="NCBI Taxonomy" id="1897628"/>
    <lineage>
        <taxon>Bacteria</taxon>
        <taxon>Pseudomonadati</taxon>
        <taxon>Pseudomonadota</taxon>
        <taxon>Alphaproteobacteria</taxon>
        <taxon>Hyphomicrobiales</taxon>
        <taxon>Nitrobacteraceae</taxon>
        <taxon>Rhodoplanes</taxon>
    </lineage>
</organism>
<feature type="region of interest" description="Disordered" evidence="1">
    <location>
        <begin position="315"/>
        <end position="344"/>
    </location>
</feature>
<accession>A0ABW5AR25</accession>
<evidence type="ECO:0000256" key="1">
    <source>
        <dbReference type="SAM" id="MobiDB-lite"/>
    </source>
</evidence>
<feature type="transmembrane region" description="Helical" evidence="2">
    <location>
        <begin position="184"/>
        <end position="204"/>
    </location>
</feature>
<feature type="transmembrane region" description="Helical" evidence="2">
    <location>
        <begin position="216"/>
        <end position="237"/>
    </location>
</feature>
<sequence length="344" mass="38010">MVHYGIPILYTLFVWWFSTGVILFLDGLPKKTFPYSIAAAAVLYGLALWGIAASSRDMTVFGAYCTFTCGLIVWGFNEITFLMGYVTGPRTTPCPPDCKGWRHFVHAVEAILWHELGIVVSAVLVVAASWGEPNQVGTWTFMILWLMRLSTKLNIFLGVPNLAEEFLPDHLAYMKGYFRKRPMNWLFPFTVTASTVIAAVLAVQASELAATDPHQAAGLTFVVTLMSLAILEHWFLVMPMSVVPLWRWGLKSREWFRSLGPRRNGTRRDRAERAAATGDADTRGEGVGRGIVVEMAPKVETTRLARRIPRTGGTTLSLSLSLDGGPDDRTLRPRPAAAAAPPRG</sequence>
<dbReference type="InterPro" id="IPR017496">
    <property type="entry name" value="Photo_alph_chp2"/>
</dbReference>
<keyword evidence="2" id="KW-0812">Transmembrane</keyword>
<feature type="transmembrane region" description="Helical" evidence="2">
    <location>
        <begin position="111"/>
        <end position="130"/>
    </location>
</feature>
<feature type="transmembrane region" description="Helical" evidence="2">
    <location>
        <begin position="32"/>
        <end position="52"/>
    </location>
</feature>
<feature type="compositionally biased region" description="Low complexity" evidence="1">
    <location>
        <begin position="333"/>
        <end position="344"/>
    </location>
</feature>
<feature type="region of interest" description="Disordered" evidence="1">
    <location>
        <begin position="261"/>
        <end position="286"/>
    </location>
</feature>
<dbReference type="EMBL" id="JBHUIW010000028">
    <property type="protein sequence ID" value="MFD2184442.1"/>
    <property type="molecule type" value="Genomic_DNA"/>
</dbReference>
<keyword evidence="4" id="KW-1185">Reference proteome</keyword>
<dbReference type="NCBIfam" id="TIGR03055">
    <property type="entry name" value="photo_alph_chp2"/>
    <property type="match status" value="1"/>
</dbReference>
<dbReference type="Pfam" id="PF12291">
    <property type="entry name" value="DUF3623"/>
    <property type="match status" value="1"/>
</dbReference>
<comment type="caution">
    <text evidence="3">The sequence shown here is derived from an EMBL/GenBank/DDBJ whole genome shotgun (WGS) entry which is preliminary data.</text>
</comment>
<feature type="transmembrane region" description="Helical" evidence="2">
    <location>
        <begin position="58"/>
        <end position="76"/>
    </location>
</feature>
<feature type="compositionally biased region" description="Low complexity" evidence="1">
    <location>
        <begin position="315"/>
        <end position="324"/>
    </location>
</feature>
<gene>
    <name evidence="3" type="primary">puhE</name>
    <name evidence="3" type="ORF">ACFSOX_19990</name>
</gene>
<reference evidence="4" key="1">
    <citation type="journal article" date="2019" name="Int. J. Syst. Evol. Microbiol.">
        <title>The Global Catalogue of Microorganisms (GCM) 10K type strain sequencing project: providing services to taxonomists for standard genome sequencing and annotation.</title>
        <authorList>
            <consortium name="The Broad Institute Genomics Platform"/>
            <consortium name="The Broad Institute Genome Sequencing Center for Infectious Disease"/>
            <person name="Wu L."/>
            <person name="Ma J."/>
        </authorList>
    </citation>
    <scope>NUCLEOTIDE SEQUENCE [LARGE SCALE GENOMIC DNA]</scope>
    <source>
        <strain evidence="4">CGMCC 1.6774</strain>
    </source>
</reference>
<name>A0ABW5AR25_9BRAD</name>
<evidence type="ECO:0000256" key="2">
    <source>
        <dbReference type="SAM" id="Phobius"/>
    </source>
</evidence>
<dbReference type="Proteomes" id="UP001597314">
    <property type="component" value="Unassembled WGS sequence"/>
</dbReference>
<protein>
    <submittedName>
        <fullName evidence="3">Photosynthetic complex assembly protein PuhE</fullName>
    </submittedName>
</protein>
<dbReference type="RefSeq" id="WP_378479585.1">
    <property type="nucleotide sequence ID" value="NZ_JBHUIW010000028.1"/>
</dbReference>
<keyword evidence="2" id="KW-0472">Membrane</keyword>